<reference evidence="4" key="1">
    <citation type="journal article" date="2019" name="Int. J. Syst. Evol. Microbiol.">
        <title>The Global Catalogue of Microorganisms (GCM) 10K type strain sequencing project: providing services to taxonomists for standard genome sequencing and annotation.</title>
        <authorList>
            <consortium name="The Broad Institute Genomics Platform"/>
            <consortium name="The Broad Institute Genome Sequencing Center for Infectious Disease"/>
            <person name="Wu L."/>
            <person name="Ma J."/>
        </authorList>
    </citation>
    <scope>NUCLEOTIDE SEQUENCE [LARGE SCALE GENOMIC DNA]</scope>
    <source>
        <strain evidence="4">KCTC 42424</strain>
    </source>
</reference>
<gene>
    <name evidence="3" type="ORF">ACFOMG_13485</name>
</gene>
<dbReference type="RefSeq" id="WP_376867320.1">
    <property type="nucleotide sequence ID" value="NZ_JBHRYB010000013.1"/>
</dbReference>
<evidence type="ECO:0000313" key="4">
    <source>
        <dbReference type="Proteomes" id="UP001595722"/>
    </source>
</evidence>
<evidence type="ECO:0000256" key="1">
    <source>
        <dbReference type="ARBA" id="ARBA00006738"/>
    </source>
</evidence>
<dbReference type="PANTHER" id="PTHR34039">
    <property type="entry name" value="UPF0102 PROTEIN YRAN"/>
    <property type="match status" value="1"/>
</dbReference>
<proteinExistence type="inferred from homology"/>
<sequence length="126" mass="14717">MSDFFPDARIPQQKRRYGEGIEQQAEQWLMQQGLQPIERNYGIRAGEIDLIMQQGQVLVFVEVRYRADDQHGSGAESITYQKQRKLRKTAEHYLQKHFANTPPDCRFDVISASGNPVQFEWIENAF</sequence>
<dbReference type="InterPro" id="IPR011335">
    <property type="entry name" value="Restrct_endonuc-II-like"/>
</dbReference>
<dbReference type="NCBIfam" id="TIGR00252">
    <property type="entry name" value="YraN family protein"/>
    <property type="match status" value="1"/>
</dbReference>
<dbReference type="CDD" id="cd20736">
    <property type="entry name" value="PoNe_Nuclease"/>
    <property type="match status" value="1"/>
</dbReference>
<accession>A0ABV7VWB0</accession>
<dbReference type="PANTHER" id="PTHR34039:SF1">
    <property type="entry name" value="UPF0102 PROTEIN YRAN"/>
    <property type="match status" value="1"/>
</dbReference>
<dbReference type="InterPro" id="IPR003509">
    <property type="entry name" value="UPF0102_YraN-like"/>
</dbReference>
<dbReference type="Pfam" id="PF02021">
    <property type="entry name" value="UPF0102"/>
    <property type="match status" value="1"/>
</dbReference>
<dbReference type="InterPro" id="IPR011856">
    <property type="entry name" value="tRNA_endonuc-like_dom_sf"/>
</dbReference>
<dbReference type="NCBIfam" id="NF009150">
    <property type="entry name" value="PRK12497.1-3"/>
    <property type="match status" value="1"/>
</dbReference>
<keyword evidence="4" id="KW-1185">Reference proteome</keyword>
<dbReference type="EMBL" id="JBHRYB010000013">
    <property type="protein sequence ID" value="MFC3681112.1"/>
    <property type="molecule type" value="Genomic_DNA"/>
</dbReference>
<evidence type="ECO:0000256" key="2">
    <source>
        <dbReference type="HAMAP-Rule" id="MF_00048"/>
    </source>
</evidence>
<comment type="similarity">
    <text evidence="1 2">Belongs to the UPF0102 family.</text>
</comment>
<comment type="caution">
    <text evidence="3">The sequence shown here is derived from an EMBL/GenBank/DDBJ whole genome shotgun (WGS) entry which is preliminary data.</text>
</comment>
<dbReference type="SUPFAM" id="SSF52980">
    <property type="entry name" value="Restriction endonuclease-like"/>
    <property type="match status" value="1"/>
</dbReference>
<dbReference type="HAMAP" id="MF_00048">
    <property type="entry name" value="UPF0102"/>
    <property type="match status" value="1"/>
</dbReference>
<evidence type="ECO:0000313" key="3">
    <source>
        <dbReference type="EMBL" id="MFC3681112.1"/>
    </source>
</evidence>
<dbReference type="Gene3D" id="3.40.1350.10">
    <property type="match status" value="1"/>
</dbReference>
<protein>
    <recommendedName>
        <fullName evidence="2">UPF0102 protein ACFOMG_13485</fullName>
    </recommendedName>
</protein>
<organism evidence="3 4">
    <name type="scientific">Bacterioplanoides pacificum</name>
    <dbReference type="NCBI Taxonomy" id="1171596"/>
    <lineage>
        <taxon>Bacteria</taxon>
        <taxon>Pseudomonadati</taxon>
        <taxon>Pseudomonadota</taxon>
        <taxon>Gammaproteobacteria</taxon>
        <taxon>Oceanospirillales</taxon>
        <taxon>Oceanospirillaceae</taxon>
        <taxon>Bacterioplanoides</taxon>
    </lineage>
</organism>
<dbReference type="Proteomes" id="UP001595722">
    <property type="component" value="Unassembled WGS sequence"/>
</dbReference>
<name>A0ABV7VWB0_9GAMM</name>